<dbReference type="Gene3D" id="3.90.75.20">
    <property type="match status" value="1"/>
</dbReference>
<dbReference type="InterPro" id="IPR016177">
    <property type="entry name" value="DNA-bd_dom_sf"/>
</dbReference>
<dbReference type="EMBL" id="FJXR01000028">
    <property type="protein sequence ID" value="CZW08143.1"/>
    <property type="molecule type" value="Genomic_DNA"/>
</dbReference>
<evidence type="ECO:0000313" key="3">
    <source>
        <dbReference type="Proteomes" id="UP000076008"/>
    </source>
</evidence>
<dbReference type="InterPro" id="IPR003615">
    <property type="entry name" value="HNH_nuc"/>
</dbReference>
<dbReference type="Proteomes" id="UP000076008">
    <property type="component" value="Unassembled WGS sequence"/>
</dbReference>
<dbReference type="GO" id="GO:0003677">
    <property type="term" value="F:DNA binding"/>
    <property type="evidence" value="ECO:0007669"/>
    <property type="project" value="InterPro"/>
</dbReference>
<dbReference type="Pfam" id="PF13392">
    <property type="entry name" value="HNH_3"/>
    <property type="match status" value="1"/>
</dbReference>
<feature type="domain" description="HNH nuclease" evidence="1">
    <location>
        <begin position="2"/>
        <end position="25"/>
    </location>
</feature>
<sequence>MDHINGDRKDNRIANLRIVSLRQNALNRKIQSTNTSGIKGVSWCRNSKKWKASIMYEGKHINVGSFSDKQEAAEAIKKARAEIHGEFANDGGNAQ</sequence>
<dbReference type="SUPFAM" id="SSF54060">
    <property type="entry name" value="His-Me finger endonucleases"/>
    <property type="match status" value="1"/>
</dbReference>
<dbReference type="GO" id="GO:0003700">
    <property type="term" value="F:DNA-binding transcription factor activity"/>
    <property type="evidence" value="ECO:0007669"/>
    <property type="project" value="InterPro"/>
</dbReference>
<name>A0A144RM92_ENTCL</name>
<dbReference type="Gene3D" id="3.30.730.10">
    <property type="entry name" value="AP2/ERF domain"/>
    <property type="match status" value="1"/>
</dbReference>
<dbReference type="AlphaFoldDB" id="A0A144RM92"/>
<dbReference type="SUPFAM" id="SSF54171">
    <property type="entry name" value="DNA-binding domain"/>
    <property type="match status" value="1"/>
</dbReference>
<evidence type="ECO:0000259" key="1">
    <source>
        <dbReference type="Pfam" id="PF13392"/>
    </source>
</evidence>
<dbReference type="InterPro" id="IPR036955">
    <property type="entry name" value="AP2/ERF_dom_sf"/>
</dbReference>
<reference evidence="2 3" key="1">
    <citation type="submission" date="2016-03" db="EMBL/GenBank/DDBJ databases">
        <authorList>
            <consortium name="Pathogen Informatics"/>
        </authorList>
    </citation>
    <scope>NUCLEOTIDE SEQUENCE [LARGE SCALE GENOMIC DNA]</scope>
    <source>
        <strain evidence="3">e1252</strain>
    </source>
</reference>
<protein>
    <submittedName>
        <fullName evidence="2">AP2 domain</fullName>
    </submittedName>
</protein>
<accession>A0A144RM92</accession>
<organism evidence="2 3">
    <name type="scientific">Enterobacter cloacae</name>
    <dbReference type="NCBI Taxonomy" id="550"/>
    <lineage>
        <taxon>Bacteria</taxon>
        <taxon>Pseudomonadati</taxon>
        <taxon>Pseudomonadota</taxon>
        <taxon>Gammaproteobacteria</taxon>
        <taxon>Enterobacterales</taxon>
        <taxon>Enterobacteriaceae</taxon>
        <taxon>Enterobacter</taxon>
        <taxon>Enterobacter cloacae complex</taxon>
    </lineage>
</organism>
<proteinExistence type="predicted"/>
<dbReference type="InterPro" id="IPR044925">
    <property type="entry name" value="His-Me_finger_sf"/>
</dbReference>
<gene>
    <name evidence="2" type="ORF">SAMEA2273318_03959</name>
</gene>
<evidence type="ECO:0000313" key="2">
    <source>
        <dbReference type="EMBL" id="CZW08143.1"/>
    </source>
</evidence>